<name>A0ABQ3I6K4_9BACT</name>
<dbReference type="InterPro" id="IPR027848">
    <property type="entry name" value="DUF4494"/>
</dbReference>
<dbReference type="Proteomes" id="UP000658258">
    <property type="component" value="Unassembled WGS sequence"/>
</dbReference>
<sequence length="175" mass="20200">MKTWFTCKVKYQKEDEHGRLKNVTEAYLADALSFTEAEARIYEEMGQRVMGEFAVTSIAKSKIVDVFEYKDADQFYQAKVSYMVADADSGKEKKVTNIMLVTAQDVKMAYERIHESLNNMLVTFVVPEVKESPILEVFHHYKDEEKLPEGNFRPVAEVEAESVHAQEEDEDEQDI</sequence>
<proteinExistence type="predicted"/>
<gene>
    <name evidence="2" type="ORF">GCM10011340_12660</name>
</gene>
<organism evidence="2 3">
    <name type="scientific">Roseivirga thermotolerans</name>
    <dbReference type="NCBI Taxonomy" id="1758176"/>
    <lineage>
        <taxon>Bacteria</taxon>
        <taxon>Pseudomonadati</taxon>
        <taxon>Bacteroidota</taxon>
        <taxon>Cytophagia</taxon>
        <taxon>Cytophagales</taxon>
        <taxon>Roseivirgaceae</taxon>
        <taxon>Roseivirga</taxon>
    </lineage>
</organism>
<evidence type="ECO:0000313" key="2">
    <source>
        <dbReference type="EMBL" id="GHE59441.1"/>
    </source>
</evidence>
<feature type="region of interest" description="Disordered" evidence="1">
    <location>
        <begin position="149"/>
        <end position="175"/>
    </location>
</feature>
<dbReference type="RefSeq" id="WP_189629389.1">
    <property type="nucleotide sequence ID" value="NZ_BNAG01000002.1"/>
</dbReference>
<keyword evidence="3" id="KW-1185">Reference proteome</keyword>
<reference evidence="3" key="1">
    <citation type="journal article" date="2019" name="Int. J. Syst. Evol. Microbiol.">
        <title>The Global Catalogue of Microorganisms (GCM) 10K type strain sequencing project: providing services to taxonomists for standard genome sequencing and annotation.</title>
        <authorList>
            <consortium name="The Broad Institute Genomics Platform"/>
            <consortium name="The Broad Institute Genome Sequencing Center for Infectious Disease"/>
            <person name="Wu L."/>
            <person name="Ma J."/>
        </authorList>
    </citation>
    <scope>NUCLEOTIDE SEQUENCE [LARGE SCALE GENOMIC DNA]</scope>
    <source>
        <strain evidence="3">CGMCC 1.15111</strain>
    </source>
</reference>
<evidence type="ECO:0000313" key="3">
    <source>
        <dbReference type="Proteomes" id="UP000658258"/>
    </source>
</evidence>
<comment type="caution">
    <text evidence="2">The sequence shown here is derived from an EMBL/GenBank/DDBJ whole genome shotgun (WGS) entry which is preliminary data.</text>
</comment>
<dbReference type="EMBL" id="BNAG01000002">
    <property type="protein sequence ID" value="GHE59441.1"/>
    <property type="molecule type" value="Genomic_DNA"/>
</dbReference>
<protein>
    <recommendedName>
        <fullName evidence="4">DUF4494 domain-containing protein</fullName>
    </recommendedName>
</protein>
<dbReference type="Pfam" id="PF14902">
    <property type="entry name" value="DUF4494"/>
    <property type="match status" value="1"/>
</dbReference>
<evidence type="ECO:0000256" key="1">
    <source>
        <dbReference type="SAM" id="MobiDB-lite"/>
    </source>
</evidence>
<accession>A0ABQ3I6K4</accession>
<evidence type="ECO:0008006" key="4">
    <source>
        <dbReference type="Google" id="ProtNLM"/>
    </source>
</evidence>